<name>A0A889IPD8_9CAUD</name>
<proteinExistence type="predicted"/>
<evidence type="ECO:0000313" key="1">
    <source>
        <dbReference type="EMBL" id="QRD99812.1"/>
    </source>
</evidence>
<organism evidence="1 2">
    <name type="scientific">Salmonella phage vB_Se_STGO-35-1</name>
    <dbReference type="NCBI Taxonomy" id="2749381"/>
    <lineage>
        <taxon>Viruses</taxon>
        <taxon>Duplodnaviria</taxon>
        <taxon>Heunggongvirae</taxon>
        <taxon>Uroviricota</taxon>
        <taxon>Caudoviricetes</taxon>
        <taxon>Caminolopintovirus</taxon>
        <taxon>Caminolopintovirus STGO351</taxon>
    </lineage>
</organism>
<gene>
    <name evidence="1" type="ORF">JKL37_0077</name>
</gene>
<accession>A0A889IPD8</accession>
<dbReference type="Proteomes" id="UP000651626">
    <property type="component" value="Segment"/>
</dbReference>
<keyword evidence="2" id="KW-1185">Reference proteome</keyword>
<protein>
    <submittedName>
        <fullName evidence="1">Uncharacterized protein</fullName>
    </submittedName>
</protein>
<evidence type="ECO:0000313" key="2">
    <source>
        <dbReference type="Proteomes" id="UP000651626"/>
    </source>
</evidence>
<reference evidence="1" key="1">
    <citation type="submission" date="2021-01" db="EMBL/GenBank/DDBJ databases">
        <title>Genetic and phenotypic characterization of New Siphoviridae, Salmonella Phage STGO-35-1, showed the presence of Tailspike with possible modular conformation and plasticity.</title>
        <authorList>
            <person name="Hudson L.K."/>
            <person name="Moreno-Switt A.I."/>
            <person name="Denes T.G."/>
            <person name="Peters T.L."/>
            <person name="Aziz R.K."/>
            <person name="Samir R."/>
            <person name="Noben J.-P."/>
            <person name="Lavigne R."/>
            <person name="Wagemans J."/>
            <person name="Duenas F."/>
            <person name="Camejo P."/>
            <person name="Rivera D."/>
        </authorList>
    </citation>
    <scope>NUCLEOTIDE SEQUENCE</scope>
</reference>
<sequence>MKLDKYGKKNAALSGLSVVSVGETVMINSKRFGGIANLRNALNYFMRRNEGMKFSTKVGYPDKDMVYVKRIS</sequence>
<dbReference type="EMBL" id="MW477799">
    <property type="protein sequence ID" value="QRD99812.1"/>
    <property type="molecule type" value="Genomic_DNA"/>
</dbReference>